<proteinExistence type="inferred from homology"/>
<dbReference type="KEGG" id="pvt:110085713"/>
<keyword evidence="3" id="KW-0325">Glycoprotein</keyword>
<accession>A0A6J0UP26</accession>
<dbReference type="GeneID" id="110085713"/>
<reference evidence="5" key="1">
    <citation type="submission" date="2025-08" db="UniProtKB">
        <authorList>
            <consortium name="RefSeq"/>
        </authorList>
    </citation>
    <scope>IDENTIFICATION</scope>
</reference>
<dbReference type="GO" id="GO:0030308">
    <property type="term" value="P:negative regulation of cell growth"/>
    <property type="evidence" value="ECO:0007669"/>
    <property type="project" value="TreeGrafter"/>
</dbReference>
<dbReference type="Proteomes" id="UP001652642">
    <property type="component" value="Chromosome 10"/>
</dbReference>
<evidence type="ECO:0000256" key="2">
    <source>
        <dbReference type="ARBA" id="ARBA00012806"/>
    </source>
</evidence>
<dbReference type="RefSeq" id="XP_020661788.2">
    <property type="nucleotide sequence ID" value="XM_020806129.2"/>
</dbReference>
<dbReference type="GO" id="GO:0004497">
    <property type="term" value="F:monooxygenase activity"/>
    <property type="evidence" value="ECO:0007669"/>
    <property type="project" value="UniProtKB-KW"/>
</dbReference>
<dbReference type="InterPro" id="IPR029731">
    <property type="entry name" value="OSGIN1/2"/>
</dbReference>
<dbReference type="GO" id="GO:0030154">
    <property type="term" value="P:cell differentiation"/>
    <property type="evidence" value="ECO:0007669"/>
    <property type="project" value="UniProtKB-KW"/>
</dbReference>
<evidence type="ECO:0000313" key="4">
    <source>
        <dbReference type="Proteomes" id="UP001652642"/>
    </source>
</evidence>
<dbReference type="OrthoDB" id="412005at2759"/>
<dbReference type="SUPFAM" id="SSF51905">
    <property type="entry name" value="FAD/NAD(P)-binding domain"/>
    <property type="match status" value="2"/>
</dbReference>
<evidence type="ECO:0000256" key="3">
    <source>
        <dbReference type="ARBA" id="ARBA00023180"/>
    </source>
</evidence>
<keyword evidence="4" id="KW-1185">Reference proteome</keyword>
<organism evidence="4 5">
    <name type="scientific">Pogona vitticeps</name>
    <name type="common">central bearded dragon</name>
    <dbReference type="NCBI Taxonomy" id="103695"/>
    <lineage>
        <taxon>Eukaryota</taxon>
        <taxon>Metazoa</taxon>
        <taxon>Chordata</taxon>
        <taxon>Craniata</taxon>
        <taxon>Vertebrata</taxon>
        <taxon>Euteleostomi</taxon>
        <taxon>Lepidosauria</taxon>
        <taxon>Squamata</taxon>
        <taxon>Bifurcata</taxon>
        <taxon>Unidentata</taxon>
        <taxon>Episquamata</taxon>
        <taxon>Toxicofera</taxon>
        <taxon>Iguania</taxon>
        <taxon>Acrodonta</taxon>
        <taxon>Agamidae</taxon>
        <taxon>Amphibolurinae</taxon>
        <taxon>Pogona</taxon>
    </lineage>
</organism>
<dbReference type="AlphaFoldDB" id="A0A6J0UP26"/>
<dbReference type="InParanoid" id="A0A6J0UP26"/>
<comment type="similarity">
    <text evidence="1">Belongs to the flavin monoamine oxidase family. FIG1 subfamily.</text>
</comment>
<dbReference type="GO" id="GO:0008083">
    <property type="term" value="F:growth factor activity"/>
    <property type="evidence" value="ECO:0007669"/>
    <property type="project" value="TreeGrafter"/>
</dbReference>
<dbReference type="Pfam" id="PF13738">
    <property type="entry name" value="Pyr_redox_3"/>
    <property type="match status" value="1"/>
</dbReference>
<dbReference type="PANTHER" id="PTHR15192:SF15">
    <property type="entry name" value="OXIDATIVE STRESS-INDUCED GROWTH INHIBITOR 1"/>
    <property type="match status" value="1"/>
</dbReference>
<evidence type="ECO:0000256" key="1">
    <source>
        <dbReference type="ARBA" id="ARBA00005465"/>
    </source>
</evidence>
<sequence>MLQEHLEQTSKKPLPVVIIGNGPSGICLSYLLSGNVPYIRRHAVHPNPILQRKLEEAPHVSILDQDLEYLSEGLEGRSSSPVALLFDALLRPDTDFGGNAEPLLSWCHQPERAVPHLVLGKNLPGGAWHSIEGSMFTLSRGDWMALPDLQFKDWLSKKKRGFRSNRATAGDIVQYYQYYVARKGLKKNFLCGTAVTSVKKLGVDSNSGYIDQDSREVSGWNSCEDPPTDDLNGESLFQVDGFVTTPDGTESFSLYAENVVLATGTYDSPSWLGVKGEHLPFIHHSLSALEEAVKNQDIGPMSDPILIVGAGLSAADAILLAHHCNIPVVHAFRRRVSDPALIFNQLPKTMYPEYHKVHQMMEEQALTSPGPYECYISLPEHHVVSFTEDKKCILRDKNHHQKVHKISMAFVLIGSNPNLSYLPNNGMDVAVDCDQPVSSKRNPIDVNPFTYESIHEKGLYAIGPLAGDNFVRFVQGGALAVAGSVLKKVNKNPP</sequence>
<dbReference type="InterPro" id="IPR036188">
    <property type="entry name" value="FAD/NAD-bd_sf"/>
</dbReference>
<name>A0A6J0UP26_9SAUR</name>
<dbReference type="PANTHER" id="PTHR15192">
    <property type="entry name" value="PROTEIN CBG05349"/>
    <property type="match status" value="1"/>
</dbReference>
<gene>
    <name evidence="5" type="primary">OSGIN1</name>
</gene>
<dbReference type="EC" id="1.4.3.2" evidence="2"/>
<evidence type="ECO:0000313" key="5">
    <source>
        <dbReference type="RefSeq" id="XP_020661788.2"/>
    </source>
</evidence>
<dbReference type="GO" id="GO:0001716">
    <property type="term" value="F:L-amino-acid oxidase activity"/>
    <property type="evidence" value="ECO:0007669"/>
    <property type="project" value="UniProtKB-EC"/>
</dbReference>
<dbReference type="Gene3D" id="3.50.50.60">
    <property type="entry name" value="FAD/NAD(P)-binding domain"/>
    <property type="match status" value="1"/>
</dbReference>
<dbReference type="CTD" id="29948"/>
<protein>
    <recommendedName>
        <fullName evidence="2">L-amino-acid oxidase</fullName>
        <ecNumber evidence="2">1.4.3.2</ecNumber>
    </recommendedName>
</protein>
<dbReference type="GO" id="GO:0030496">
    <property type="term" value="C:midbody"/>
    <property type="evidence" value="ECO:0007669"/>
    <property type="project" value="UniProtKB-SubCell"/>
</dbReference>